<evidence type="ECO:0000259" key="4">
    <source>
        <dbReference type="PROSITE" id="PS51252"/>
    </source>
</evidence>
<dbReference type="EMBL" id="CAJNOJ010000001">
    <property type="protein sequence ID" value="CAF0723177.1"/>
    <property type="molecule type" value="Genomic_DNA"/>
</dbReference>
<keyword evidence="2" id="KW-0722">Serine protease inhibitor</keyword>
<evidence type="ECO:0000313" key="7">
    <source>
        <dbReference type="Proteomes" id="UP000663828"/>
    </source>
</evidence>
<gene>
    <name evidence="5" type="ORF">EDS130_LOCUS464</name>
    <name evidence="6" type="ORF">XAT740_LOCUS35998</name>
</gene>
<dbReference type="GO" id="GO:0004867">
    <property type="term" value="F:serine-type endopeptidase inhibitor activity"/>
    <property type="evidence" value="ECO:0007669"/>
    <property type="project" value="UniProtKB-KW"/>
</dbReference>
<dbReference type="EMBL" id="CAJNOR010003655">
    <property type="protein sequence ID" value="CAF1435084.1"/>
    <property type="molecule type" value="Genomic_DNA"/>
</dbReference>
<evidence type="ECO:0000256" key="2">
    <source>
        <dbReference type="ARBA" id="ARBA00022900"/>
    </source>
</evidence>
<dbReference type="InterPro" id="IPR004094">
    <property type="entry name" value="Antistasin-like"/>
</dbReference>
<name>A0A813MVV3_ADIRI</name>
<dbReference type="Pfam" id="PF02822">
    <property type="entry name" value="Antistasin"/>
    <property type="match status" value="1"/>
</dbReference>
<evidence type="ECO:0000256" key="1">
    <source>
        <dbReference type="ARBA" id="ARBA00022690"/>
    </source>
</evidence>
<keyword evidence="1" id="KW-0646">Protease inhibitor</keyword>
<feature type="chain" id="PRO_5035596977" description="Antistasin-like domain-containing protein" evidence="3">
    <location>
        <begin position="20"/>
        <end position="98"/>
    </location>
</feature>
<proteinExistence type="predicted"/>
<organism evidence="5 8">
    <name type="scientific">Adineta ricciae</name>
    <name type="common">Rotifer</name>
    <dbReference type="NCBI Taxonomy" id="249248"/>
    <lineage>
        <taxon>Eukaryota</taxon>
        <taxon>Metazoa</taxon>
        <taxon>Spiralia</taxon>
        <taxon>Gnathifera</taxon>
        <taxon>Rotifera</taxon>
        <taxon>Eurotatoria</taxon>
        <taxon>Bdelloidea</taxon>
        <taxon>Adinetida</taxon>
        <taxon>Adinetidae</taxon>
        <taxon>Adineta</taxon>
    </lineage>
</organism>
<protein>
    <recommendedName>
        <fullName evidence="4">Antistasin-like domain-containing protein</fullName>
    </recommendedName>
</protein>
<sequence>MQRLTIILLLCAITTVAIATSSKADCKIPHCRMTCPFGYKLDKDGCAICACKKSPCVDNKVPLDKYFCGKGPNRKDCPSTHQCVIAPNNSYAVCCPRK</sequence>
<keyword evidence="3" id="KW-0732">Signal</keyword>
<dbReference type="PROSITE" id="PS51252">
    <property type="entry name" value="ANTISTASIN"/>
    <property type="match status" value="1"/>
</dbReference>
<feature type="signal peptide" evidence="3">
    <location>
        <begin position="1"/>
        <end position="19"/>
    </location>
</feature>
<accession>A0A813MVV3</accession>
<comment type="caution">
    <text evidence="5">The sequence shown here is derived from an EMBL/GenBank/DDBJ whole genome shotgun (WGS) entry which is preliminary data.</text>
</comment>
<keyword evidence="7" id="KW-1185">Reference proteome</keyword>
<dbReference type="OrthoDB" id="4473401at2759"/>
<dbReference type="Proteomes" id="UP000663852">
    <property type="component" value="Unassembled WGS sequence"/>
</dbReference>
<dbReference type="SUPFAM" id="SSF57262">
    <property type="entry name" value="Leech antihemostatic proteins"/>
    <property type="match status" value="1"/>
</dbReference>
<evidence type="ECO:0000313" key="8">
    <source>
        <dbReference type="Proteomes" id="UP000663852"/>
    </source>
</evidence>
<dbReference type="Gene3D" id="2.10.22.10">
    <property type="entry name" value="Antistasin, domain 1"/>
    <property type="match status" value="1"/>
</dbReference>
<evidence type="ECO:0000313" key="5">
    <source>
        <dbReference type="EMBL" id="CAF0723177.1"/>
    </source>
</evidence>
<feature type="domain" description="Antistasin-like" evidence="4">
    <location>
        <begin position="26"/>
        <end position="51"/>
    </location>
</feature>
<dbReference type="Proteomes" id="UP000663828">
    <property type="component" value="Unassembled WGS sequence"/>
</dbReference>
<dbReference type="InterPro" id="IPR011061">
    <property type="entry name" value="Hirudin/antistatin"/>
</dbReference>
<evidence type="ECO:0000313" key="6">
    <source>
        <dbReference type="EMBL" id="CAF1435084.1"/>
    </source>
</evidence>
<reference evidence="5" key="1">
    <citation type="submission" date="2021-02" db="EMBL/GenBank/DDBJ databases">
        <authorList>
            <person name="Nowell W R."/>
        </authorList>
    </citation>
    <scope>NUCLEOTIDE SEQUENCE</scope>
</reference>
<dbReference type="AlphaFoldDB" id="A0A813MVV3"/>
<evidence type="ECO:0000256" key="3">
    <source>
        <dbReference type="SAM" id="SignalP"/>
    </source>
</evidence>